<keyword evidence="4" id="KW-1133">Transmembrane helix</keyword>
<dbReference type="EMBL" id="JACMSC010000019">
    <property type="protein sequence ID" value="KAG6473494.1"/>
    <property type="molecule type" value="Genomic_DNA"/>
</dbReference>
<dbReference type="SUPFAM" id="SSF52540">
    <property type="entry name" value="P-loop containing nucleoside triphosphate hydrolases"/>
    <property type="match status" value="1"/>
</dbReference>
<dbReference type="Pfam" id="PF19055">
    <property type="entry name" value="ABC2_membrane_7"/>
    <property type="match status" value="1"/>
</dbReference>
<keyword evidence="2" id="KW-0813">Transport</keyword>
<dbReference type="GO" id="GO:0004540">
    <property type="term" value="F:RNA nuclease activity"/>
    <property type="evidence" value="ECO:0007669"/>
    <property type="project" value="InterPro"/>
</dbReference>
<comment type="caution">
    <text evidence="7">The sequence shown here is derived from an EMBL/GenBank/DDBJ whole genome shotgun (WGS) entry which is preliminary data.</text>
</comment>
<dbReference type="GO" id="GO:0016887">
    <property type="term" value="F:ATP hydrolysis activity"/>
    <property type="evidence" value="ECO:0007669"/>
    <property type="project" value="InterPro"/>
</dbReference>
<dbReference type="PROSITE" id="PS00211">
    <property type="entry name" value="ABC_TRANSPORTER_1"/>
    <property type="match status" value="1"/>
</dbReference>
<sequence length="517" mass="56447">MGGSSGSVPTGPVVEDEYATVRTSVWWDIENCQVRKACDPHLIAQNISSALAEMGYRGPVSISAFGDTSNIAQPKVQALNSTGIALNHIPAGTPGLLQWRPQNLHHFGAGERAALFTCTNLVQFTDVGYKVLLKRIASSTEKDILQGITASLVEELLLISFKDLSHNDEPYSKSLKGRIGFVTQDDVLFAHLTVRETLTYAALLRLPRTMSRQQKEERVVNVITELGLQRCQDTIVGGSFIRGVSGGERKRVCIGNEILVNPSLLFLDEPTSGLDSTTTLRVVRVLTEIDESGKTVVTTIHQPSSRLFHRFDKLILLGKGSLFYFGRASKAMSYFSSTGFSPLIAMNPAEFLVDLANGNTNDVTVPTGLEDKLQSKESGRHTTRGKLSAEDVHEWRASPASENFISYELSLRDLVETPRIVKKVEEAAEMRQEGAKNKAEKATDSSKGGLFLKTSVPVLDGGKTKSSRSNSFAKAALDVSTIDPPPKDSKLVMHETVEAQEGVPVEIAEAVYWGIER</sequence>
<gene>
    <name evidence="7" type="ORF">ZIOFF_067411</name>
</gene>
<dbReference type="GO" id="GO:0005524">
    <property type="term" value="F:ATP binding"/>
    <property type="evidence" value="ECO:0007669"/>
    <property type="project" value="InterPro"/>
</dbReference>
<evidence type="ECO:0000313" key="8">
    <source>
        <dbReference type="Proteomes" id="UP000734854"/>
    </source>
</evidence>
<dbReference type="GO" id="GO:0140359">
    <property type="term" value="F:ABC-type transporter activity"/>
    <property type="evidence" value="ECO:0007669"/>
    <property type="project" value="InterPro"/>
</dbReference>
<protein>
    <recommendedName>
        <fullName evidence="6">ABC transporter domain-containing protein</fullName>
    </recommendedName>
</protein>
<dbReference type="GO" id="GO:0016020">
    <property type="term" value="C:membrane"/>
    <property type="evidence" value="ECO:0007669"/>
    <property type="project" value="UniProtKB-SubCell"/>
</dbReference>
<evidence type="ECO:0000256" key="1">
    <source>
        <dbReference type="ARBA" id="ARBA00004141"/>
    </source>
</evidence>
<evidence type="ECO:0000313" key="7">
    <source>
        <dbReference type="EMBL" id="KAG6473494.1"/>
    </source>
</evidence>
<dbReference type="PANTHER" id="PTHR48041:SF94">
    <property type="entry name" value="ABC TRANSPORTER G FAMILY MEMBER 22"/>
    <property type="match status" value="1"/>
</dbReference>
<keyword evidence="8" id="KW-1185">Reference proteome</keyword>
<evidence type="ECO:0000256" key="3">
    <source>
        <dbReference type="ARBA" id="ARBA00022692"/>
    </source>
</evidence>
<evidence type="ECO:0000256" key="2">
    <source>
        <dbReference type="ARBA" id="ARBA00022448"/>
    </source>
</evidence>
<dbReference type="Gene3D" id="3.40.50.300">
    <property type="entry name" value="P-loop containing nucleotide triphosphate hydrolases"/>
    <property type="match status" value="1"/>
</dbReference>
<dbReference type="AlphaFoldDB" id="A0A8J5EDZ1"/>
<organism evidence="7 8">
    <name type="scientific">Zingiber officinale</name>
    <name type="common">Ginger</name>
    <name type="synonym">Amomum zingiber</name>
    <dbReference type="NCBI Taxonomy" id="94328"/>
    <lineage>
        <taxon>Eukaryota</taxon>
        <taxon>Viridiplantae</taxon>
        <taxon>Streptophyta</taxon>
        <taxon>Embryophyta</taxon>
        <taxon>Tracheophyta</taxon>
        <taxon>Spermatophyta</taxon>
        <taxon>Magnoliopsida</taxon>
        <taxon>Liliopsida</taxon>
        <taxon>Zingiberales</taxon>
        <taxon>Zingiberaceae</taxon>
        <taxon>Zingiber</taxon>
    </lineage>
</organism>
<dbReference type="InterPro" id="IPR021139">
    <property type="entry name" value="NYN"/>
</dbReference>
<dbReference type="CDD" id="cd10910">
    <property type="entry name" value="PIN_limkain_b1_N_like"/>
    <property type="match status" value="1"/>
</dbReference>
<dbReference type="Proteomes" id="UP000734854">
    <property type="component" value="Unassembled WGS sequence"/>
</dbReference>
<accession>A0A8J5EDZ1</accession>
<name>A0A8J5EDZ1_ZINOF</name>
<evidence type="ECO:0000256" key="5">
    <source>
        <dbReference type="ARBA" id="ARBA00023136"/>
    </source>
</evidence>
<dbReference type="Pfam" id="PF00005">
    <property type="entry name" value="ABC_tran"/>
    <property type="match status" value="1"/>
</dbReference>
<dbReference type="InterPro" id="IPR050352">
    <property type="entry name" value="ABCG_transporters"/>
</dbReference>
<keyword evidence="3" id="KW-0812">Transmembrane</keyword>
<feature type="domain" description="ABC transporter" evidence="6">
    <location>
        <begin position="99"/>
        <end position="344"/>
    </location>
</feature>
<proteinExistence type="predicted"/>
<dbReference type="Pfam" id="PF01936">
    <property type="entry name" value="NYN"/>
    <property type="match status" value="1"/>
</dbReference>
<keyword evidence="5" id="KW-0472">Membrane</keyword>
<comment type="subcellular location">
    <subcellularLocation>
        <location evidence="1">Membrane</location>
        <topology evidence="1">Multi-pass membrane protein</topology>
    </subcellularLocation>
</comment>
<dbReference type="InterPro" id="IPR003439">
    <property type="entry name" value="ABC_transporter-like_ATP-bd"/>
</dbReference>
<dbReference type="InterPro" id="IPR043926">
    <property type="entry name" value="ABCG_dom"/>
</dbReference>
<dbReference type="InterPro" id="IPR017871">
    <property type="entry name" value="ABC_transporter-like_CS"/>
</dbReference>
<dbReference type="PANTHER" id="PTHR48041">
    <property type="entry name" value="ABC TRANSPORTER G FAMILY MEMBER 28"/>
    <property type="match status" value="1"/>
</dbReference>
<evidence type="ECO:0000256" key="4">
    <source>
        <dbReference type="ARBA" id="ARBA00022989"/>
    </source>
</evidence>
<evidence type="ECO:0000259" key="6">
    <source>
        <dbReference type="PROSITE" id="PS50893"/>
    </source>
</evidence>
<dbReference type="InterPro" id="IPR027417">
    <property type="entry name" value="P-loop_NTPase"/>
</dbReference>
<reference evidence="7 8" key="1">
    <citation type="submission" date="2020-08" db="EMBL/GenBank/DDBJ databases">
        <title>Plant Genome Project.</title>
        <authorList>
            <person name="Zhang R.-G."/>
        </authorList>
    </citation>
    <scope>NUCLEOTIDE SEQUENCE [LARGE SCALE GENOMIC DNA]</scope>
    <source>
        <tissue evidence="7">Rhizome</tissue>
    </source>
</reference>
<dbReference type="PROSITE" id="PS50893">
    <property type="entry name" value="ABC_TRANSPORTER_2"/>
    <property type="match status" value="1"/>
</dbReference>